<sequence>MHERGVVVATDPFGNTPRRPYLLISDETHPFPGDQYIALGITTKEYAESVPLSGAFETGTLNRDSFVSPWAVVSLQATDVDRAVARVTTELIETVTDQTMRYICE</sequence>
<gene>
    <name evidence="1" type="ORF">SAMN04515672_4372</name>
</gene>
<protein>
    <recommendedName>
        <fullName evidence="3">PemK-like, MazF-like toxin of type II toxin-antitoxin system</fullName>
    </recommendedName>
</protein>
<dbReference type="SUPFAM" id="SSF50118">
    <property type="entry name" value="Cell growth inhibitor/plasmid maintenance toxic component"/>
    <property type="match status" value="1"/>
</dbReference>
<name>A0A1G9G0R9_9EURY</name>
<dbReference type="RefSeq" id="WP_090311741.1">
    <property type="nucleotide sequence ID" value="NZ_FNFE01000008.1"/>
</dbReference>
<proteinExistence type="predicted"/>
<dbReference type="STRING" id="1095776.SAMN04515672_4372"/>
<dbReference type="OrthoDB" id="315488at2157"/>
<evidence type="ECO:0000313" key="1">
    <source>
        <dbReference type="EMBL" id="SDK94244.1"/>
    </source>
</evidence>
<dbReference type="EMBL" id="FNFE01000008">
    <property type="protein sequence ID" value="SDK94244.1"/>
    <property type="molecule type" value="Genomic_DNA"/>
</dbReference>
<evidence type="ECO:0000313" key="2">
    <source>
        <dbReference type="Proteomes" id="UP000198882"/>
    </source>
</evidence>
<dbReference type="Proteomes" id="UP000198882">
    <property type="component" value="Unassembled WGS sequence"/>
</dbReference>
<organism evidence="1 2">
    <name type="scientific">Natronorubrum texcoconense</name>
    <dbReference type="NCBI Taxonomy" id="1095776"/>
    <lineage>
        <taxon>Archaea</taxon>
        <taxon>Methanobacteriati</taxon>
        <taxon>Methanobacteriota</taxon>
        <taxon>Stenosarchaea group</taxon>
        <taxon>Halobacteria</taxon>
        <taxon>Halobacteriales</taxon>
        <taxon>Natrialbaceae</taxon>
        <taxon>Natronorubrum</taxon>
    </lineage>
</organism>
<evidence type="ECO:0008006" key="3">
    <source>
        <dbReference type="Google" id="ProtNLM"/>
    </source>
</evidence>
<accession>A0A1G9G0R9</accession>
<reference evidence="2" key="1">
    <citation type="submission" date="2016-10" db="EMBL/GenBank/DDBJ databases">
        <authorList>
            <person name="Varghese N."/>
            <person name="Submissions S."/>
        </authorList>
    </citation>
    <scope>NUCLEOTIDE SEQUENCE [LARGE SCALE GENOMIC DNA]</scope>
    <source>
        <strain evidence="2">B4,CECT 8067,JCM 17497</strain>
    </source>
</reference>
<dbReference type="AlphaFoldDB" id="A0A1G9G0R9"/>
<keyword evidence="2" id="KW-1185">Reference proteome</keyword>